<feature type="compositionally biased region" description="Low complexity" evidence="1">
    <location>
        <begin position="145"/>
        <end position="158"/>
    </location>
</feature>
<sequence>METACSRRRSQSRASRCFWSFLDDSSCDRMMTGRSSGCSTWAAQWRRWRMLSTMSDDSWESISSHPRVLPFLRTSDLRKMISDGGQRVAQSAPSLARKCLGRKEHGDFVPSEKKGGGMASYGGGGRRRLGQRPTRRRVPRRRFLRWLGTAAGKSGPSTRRPRRSGRGSAA</sequence>
<feature type="compositionally biased region" description="Basic residues" evidence="1">
    <location>
        <begin position="159"/>
        <end position="170"/>
    </location>
</feature>
<protein>
    <submittedName>
        <fullName evidence="2">Uncharacterized protein</fullName>
    </submittedName>
</protein>
<feature type="compositionally biased region" description="Basic residues" evidence="1">
    <location>
        <begin position="125"/>
        <end position="144"/>
    </location>
</feature>
<organism evidence="2 3">
    <name type="scientific">Phialemonium thermophilum</name>
    <dbReference type="NCBI Taxonomy" id="223376"/>
    <lineage>
        <taxon>Eukaryota</taxon>
        <taxon>Fungi</taxon>
        <taxon>Dikarya</taxon>
        <taxon>Ascomycota</taxon>
        <taxon>Pezizomycotina</taxon>
        <taxon>Sordariomycetes</taxon>
        <taxon>Sordariomycetidae</taxon>
        <taxon>Cephalothecales</taxon>
        <taxon>Cephalothecaceae</taxon>
        <taxon>Phialemonium</taxon>
    </lineage>
</organism>
<reference evidence="2 3" key="1">
    <citation type="journal article" date="2024" name="Commun. Biol.">
        <title>Comparative genomic analysis of thermophilic fungi reveals convergent evolutionary adaptations and gene losses.</title>
        <authorList>
            <person name="Steindorff A.S."/>
            <person name="Aguilar-Pontes M.V."/>
            <person name="Robinson A.J."/>
            <person name="Andreopoulos B."/>
            <person name="LaButti K."/>
            <person name="Kuo A."/>
            <person name="Mondo S."/>
            <person name="Riley R."/>
            <person name="Otillar R."/>
            <person name="Haridas S."/>
            <person name="Lipzen A."/>
            <person name="Grimwood J."/>
            <person name="Schmutz J."/>
            <person name="Clum A."/>
            <person name="Reid I.D."/>
            <person name="Moisan M.C."/>
            <person name="Butler G."/>
            <person name="Nguyen T.T.M."/>
            <person name="Dewar K."/>
            <person name="Conant G."/>
            <person name="Drula E."/>
            <person name="Henrissat B."/>
            <person name="Hansel C."/>
            <person name="Singer S."/>
            <person name="Hutchinson M.I."/>
            <person name="de Vries R.P."/>
            <person name="Natvig D.O."/>
            <person name="Powell A.J."/>
            <person name="Tsang A."/>
            <person name="Grigoriev I.V."/>
        </authorList>
    </citation>
    <scope>NUCLEOTIDE SEQUENCE [LARGE SCALE GENOMIC DNA]</scope>
    <source>
        <strain evidence="2 3">ATCC 24622</strain>
    </source>
</reference>
<name>A0ABR3V170_9PEZI</name>
<gene>
    <name evidence="2" type="ORF">VTK73DRAFT_5546</name>
</gene>
<evidence type="ECO:0000256" key="1">
    <source>
        <dbReference type="SAM" id="MobiDB-lite"/>
    </source>
</evidence>
<dbReference type="EMBL" id="JAZHXJ010003096">
    <property type="protein sequence ID" value="KAL1835535.1"/>
    <property type="molecule type" value="Genomic_DNA"/>
</dbReference>
<dbReference type="Proteomes" id="UP001586593">
    <property type="component" value="Unassembled WGS sequence"/>
</dbReference>
<accession>A0ABR3V170</accession>
<evidence type="ECO:0000313" key="3">
    <source>
        <dbReference type="Proteomes" id="UP001586593"/>
    </source>
</evidence>
<comment type="caution">
    <text evidence="2">The sequence shown here is derived from an EMBL/GenBank/DDBJ whole genome shotgun (WGS) entry which is preliminary data.</text>
</comment>
<feature type="region of interest" description="Disordered" evidence="1">
    <location>
        <begin position="102"/>
        <end position="170"/>
    </location>
</feature>
<keyword evidence="3" id="KW-1185">Reference proteome</keyword>
<proteinExistence type="predicted"/>
<evidence type="ECO:0000313" key="2">
    <source>
        <dbReference type="EMBL" id="KAL1835535.1"/>
    </source>
</evidence>
<feature type="compositionally biased region" description="Basic and acidic residues" evidence="1">
    <location>
        <begin position="102"/>
        <end position="115"/>
    </location>
</feature>